<feature type="domain" description="BLOC-2 complex member HPS3 N-terminal" evidence="1">
    <location>
        <begin position="4"/>
        <end position="239"/>
    </location>
</feature>
<dbReference type="GO" id="GO:0005737">
    <property type="term" value="C:cytoplasm"/>
    <property type="evidence" value="ECO:0007669"/>
    <property type="project" value="TreeGrafter"/>
</dbReference>
<accession>T1IZD0</accession>
<reference evidence="3" key="2">
    <citation type="submission" date="2015-02" db="UniProtKB">
        <authorList>
            <consortium name="EnsemblMetazoa"/>
        </authorList>
    </citation>
    <scope>IDENTIFICATION</scope>
</reference>
<dbReference type="EnsemblMetazoa" id="SMAR006604-RA">
    <property type="protein sequence ID" value="SMAR006604-PA"/>
    <property type="gene ID" value="SMAR006604"/>
</dbReference>
<dbReference type="Pfam" id="PF14763">
    <property type="entry name" value="HPS3_C"/>
    <property type="match status" value="1"/>
</dbReference>
<dbReference type="PANTHER" id="PTHR28633:SF1">
    <property type="entry name" value="BLOC-2 COMPLEX MEMBER HPS3"/>
    <property type="match status" value="1"/>
</dbReference>
<dbReference type="InterPro" id="IPR029438">
    <property type="entry name" value="HPS3_C"/>
</dbReference>
<sequence>MVRVISCHHFQAQDIFTVDGEPVALCTVDDLLLVATLQHCVEVRDLQNPGKRLHSFPTVDQAKQMIYCRKGHYIGALEVRASRISVLSFVRVYLNWQVDMKGQPMRARIAGRVTPSSQSGVDLLEMIELPLQKQAFCIATCNETGNLAVGLGEVVSLFRFCVKTHDMSRRTFHDFEPLIDITLSLSAHHLALCEDVIACLSPNELHVIKLKIQPDPIESPNETPVATPTTKSDDVSAKSFELKLPFEVDLENYVVLDENFVLWSFDETQNNDAELKEKLHPDSWPLVIRLPGLTQSKRESTDNQTDIFREVLGPSTSFPVEVNLVEENGLMVVPITLLYRHFSLEDEISTGLHSLHLIPVYKRGLTKEKENTEESLLTSQRANQLCGLTCFFSSPEKGFLYDLIGGVFLVASYPYTSAARAVTIENHLLHAITEAGLETYTMRSIHAALRHLPIQDSILPPPPPLSPVCLVGLQAFLNIEQIVLSKNRLVLMATCTDESSSSQESDSNGWTVYSITKSSPEEFYHDLLEIAIANRKKSPQTYVQLLGEAHCIVRGEVMVRDELGNSILDLYKESCCLLGDFFLMSENSEENKLAVSYYLASEAPVPDVVSRVMNLWTQVHPMPLPVKGLISYLNQFLLEERGFSVQVTEEMADTILDLYADNEPAKLALVVIKDRISGLNSTKAASVLKRRIINKKALPEDLIALSYLCVMNDQCEQVTNLLSTLPKERLIETLAKNFEVWSTRNKTFSAYAKLIRNWRADIFVEVTLELVYNDIFTADEILHMFQEATPDVEVHKIPHLKEFLEALLTVTFAGHVQEIWASDAAVWLAQIYLNRSVEIAQPKPQAILLLRALNLFGPRANWLNFLPPFEGRSLREQCINKNKTKTLNQYLVHAGNAMKICYDYRLRVLSGTPADAVTLLADEYPTALIQYGKDCFDDNADKWQIITESIMTKLENSTPNTPQFKLFEDALQLLLSHLAEILALDAFLNLLPTDEPMKYLEFVQRCCHKHQARLLRNQIITKGLELKASV</sequence>
<dbReference type="EMBL" id="AFFK01020433">
    <property type="status" value="NOT_ANNOTATED_CDS"/>
    <property type="molecule type" value="Genomic_DNA"/>
</dbReference>
<feature type="domain" description="BLOC-2 complex member HPS3 N-terminal" evidence="1">
    <location>
        <begin position="337"/>
        <end position="507"/>
    </location>
</feature>
<evidence type="ECO:0000259" key="1">
    <source>
        <dbReference type="Pfam" id="PF14761"/>
    </source>
</evidence>
<dbReference type="AlphaFoldDB" id="T1IZD0"/>
<proteinExistence type="predicted"/>
<dbReference type="OMA" id="CIPYYKM"/>
<dbReference type="Proteomes" id="UP000014500">
    <property type="component" value="Unassembled WGS sequence"/>
</dbReference>
<dbReference type="PANTHER" id="PTHR28633">
    <property type="entry name" value="HERMANSKY-PUDLAK SYNDROME 3 PROTEIN"/>
    <property type="match status" value="1"/>
</dbReference>
<reference evidence="4" key="1">
    <citation type="submission" date="2011-05" db="EMBL/GenBank/DDBJ databases">
        <authorList>
            <person name="Richards S.R."/>
            <person name="Qu J."/>
            <person name="Jiang H."/>
            <person name="Jhangiani S.N."/>
            <person name="Agravi P."/>
            <person name="Goodspeed R."/>
            <person name="Gross S."/>
            <person name="Mandapat C."/>
            <person name="Jackson L."/>
            <person name="Mathew T."/>
            <person name="Pu L."/>
            <person name="Thornton R."/>
            <person name="Saada N."/>
            <person name="Wilczek-Boney K.B."/>
            <person name="Lee S."/>
            <person name="Kovar C."/>
            <person name="Wu Y."/>
            <person name="Scherer S.E."/>
            <person name="Worley K.C."/>
            <person name="Muzny D.M."/>
            <person name="Gibbs R."/>
        </authorList>
    </citation>
    <scope>NUCLEOTIDE SEQUENCE</scope>
    <source>
        <strain evidence="4">Brora</strain>
    </source>
</reference>
<evidence type="ECO:0000313" key="4">
    <source>
        <dbReference type="Proteomes" id="UP000014500"/>
    </source>
</evidence>
<name>T1IZD0_STRMM</name>
<evidence type="ECO:0000313" key="3">
    <source>
        <dbReference type="EnsemblMetazoa" id="SMAR006604-PA"/>
    </source>
</evidence>
<keyword evidence="4" id="KW-1185">Reference proteome</keyword>
<dbReference type="STRING" id="126957.T1IZD0"/>
<dbReference type="InterPro" id="IPR017216">
    <property type="entry name" value="HPS3"/>
</dbReference>
<evidence type="ECO:0000259" key="2">
    <source>
        <dbReference type="Pfam" id="PF14763"/>
    </source>
</evidence>
<feature type="domain" description="BLOC-2 complex member HPS3 C-terminal" evidence="2">
    <location>
        <begin position="523"/>
        <end position="1006"/>
    </location>
</feature>
<dbReference type="HOGENOM" id="CLU_291743_0_0_1"/>
<dbReference type="Pfam" id="PF14761">
    <property type="entry name" value="HPS3_N"/>
    <property type="match status" value="2"/>
</dbReference>
<dbReference type="InterPro" id="IPR029437">
    <property type="entry name" value="HPS3_N"/>
</dbReference>
<dbReference type="eggNOG" id="ENOG502QRQB">
    <property type="taxonomic scope" value="Eukaryota"/>
</dbReference>
<protein>
    <submittedName>
        <fullName evidence="3">Uncharacterized protein</fullName>
    </submittedName>
</protein>
<organism evidence="3 4">
    <name type="scientific">Strigamia maritima</name>
    <name type="common">European centipede</name>
    <name type="synonym">Geophilus maritimus</name>
    <dbReference type="NCBI Taxonomy" id="126957"/>
    <lineage>
        <taxon>Eukaryota</taxon>
        <taxon>Metazoa</taxon>
        <taxon>Ecdysozoa</taxon>
        <taxon>Arthropoda</taxon>
        <taxon>Myriapoda</taxon>
        <taxon>Chilopoda</taxon>
        <taxon>Pleurostigmophora</taxon>
        <taxon>Geophilomorpha</taxon>
        <taxon>Linotaeniidae</taxon>
        <taxon>Strigamia</taxon>
    </lineage>
</organism>
<dbReference type="PhylomeDB" id="T1IZD0"/>